<evidence type="ECO:0000313" key="1">
    <source>
        <dbReference type="EMBL" id="TQN66398.1"/>
    </source>
</evidence>
<gene>
    <name evidence="1" type="ORF">CSHISOI_09020</name>
</gene>
<proteinExistence type="predicted"/>
<dbReference type="AlphaFoldDB" id="A0A5Q4BHK0"/>
<accession>A0A5Q4BHK0</accession>
<dbReference type="Proteomes" id="UP000326340">
    <property type="component" value="Unassembled WGS sequence"/>
</dbReference>
<sequence>MAPVIMRGKQQRLMRAPDTGDNFNTIHAHIVGCNTVPPVINPHYSLLKKTRLSFAKAVSMGPYAIDQFPDAIKQEINEEAVLEYRKDIDYKLHLGVPCEPIQNTSLHPLSFAALDRTSPNSFQMMDFFWPKMKPIEYPKTIGQAVLEALEALPHDLVLDNVALALALIWCRLMDEVDFYPELLVKVGSNARKRPKIKPVSLIVFLVYGSHFLRLHSWLSLAVYGHPFRAISSLYENDVAFHKDLQLDPKLVDELAIRTEFRMMNLQKDD</sequence>
<dbReference type="EMBL" id="PUHP01001220">
    <property type="protein sequence ID" value="TQN66398.1"/>
    <property type="molecule type" value="Genomic_DNA"/>
</dbReference>
<protein>
    <submittedName>
        <fullName evidence="1">Uncharacterized protein</fullName>
    </submittedName>
</protein>
<dbReference type="OrthoDB" id="10502237at2759"/>
<name>A0A5Q4BHK0_9PEZI</name>
<comment type="caution">
    <text evidence="1">The sequence shown here is derived from an EMBL/GenBank/DDBJ whole genome shotgun (WGS) entry which is preliminary data.</text>
</comment>
<reference evidence="1 2" key="1">
    <citation type="journal article" date="2019" name="Sci. Rep.">
        <title>Colletotrichum shisoi sp. nov., an anthracnose pathogen of Perilla frutescens in Japan: molecular phylogenetic, morphological and genomic evidence.</title>
        <authorList>
            <person name="Gan P."/>
            <person name="Tsushima A."/>
            <person name="Hiroyama R."/>
            <person name="Narusaka M."/>
            <person name="Takano Y."/>
            <person name="Narusaka Y."/>
            <person name="Kawaradani M."/>
            <person name="Damm U."/>
            <person name="Shirasu K."/>
        </authorList>
    </citation>
    <scope>NUCLEOTIDE SEQUENCE [LARGE SCALE GENOMIC DNA]</scope>
    <source>
        <strain evidence="1 2">PG-2018a</strain>
    </source>
</reference>
<evidence type="ECO:0000313" key="2">
    <source>
        <dbReference type="Proteomes" id="UP000326340"/>
    </source>
</evidence>
<keyword evidence="2" id="KW-1185">Reference proteome</keyword>
<organism evidence="1 2">
    <name type="scientific">Colletotrichum shisoi</name>
    <dbReference type="NCBI Taxonomy" id="2078593"/>
    <lineage>
        <taxon>Eukaryota</taxon>
        <taxon>Fungi</taxon>
        <taxon>Dikarya</taxon>
        <taxon>Ascomycota</taxon>
        <taxon>Pezizomycotina</taxon>
        <taxon>Sordariomycetes</taxon>
        <taxon>Hypocreomycetidae</taxon>
        <taxon>Glomerellales</taxon>
        <taxon>Glomerellaceae</taxon>
        <taxon>Colletotrichum</taxon>
        <taxon>Colletotrichum destructivum species complex</taxon>
    </lineage>
</organism>